<dbReference type="Proteomes" id="UP000035760">
    <property type="component" value="Unassembled WGS sequence"/>
</dbReference>
<gene>
    <name evidence="1" type="ORF">BN873_950073</name>
</gene>
<name>W6MCW0_9GAMM</name>
<keyword evidence="2" id="KW-1185">Reference proteome</keyword>
<dbReference type="AlphaFoldDB" id="W6MCW0"/>
<evidence type="ECO:0000313" key="1">
    <source>
        <dbReference type="EMBL" id="CDI04390.1"/>
    </source>
</evidence>
<accession>W6MCW0</accession>
<evidence type="ECO:0000313" key="2">
    <source>
        <dbReference type="Proteomes" id="UP000035760"/>
    </source>
</evidence>
<protein>
    <submittedName>
        <fullName evidence="1">Uncharacterized protein</fullName>
    </submittedName>
</protein>
<proteinExistence type="predicted"/>
<reference evidence="1" key="1">
    <citation type="submission" date="2013-07" db="EMBL/GenBank/DDBJ databases">
        <authorList>
            <person name="McIlroy S."/>
        </authorList>
    </citation>
    <scope>NUCLEOTIDE SEQUENCE [LARGE SCALE GENOMIC DNA]</scope>
    <source>
        <strain evidence="1">Run_A_D11</strain>
    </source>
</reference>
<organism evidence="1 2">
    <name type="scientific">Candidatus Competibacter denitrificans Run_A_D11</name>
    <dbReference type="NCBI Taxonomy" id="1400863"/>
    <lineage>
        <taxon>Bacteria</taxon>
        <taxon>Pseudomonadati</taxon>
        <taxon>Pseudomonadota</taxon>
        <taxon>Gammaproteobacteria</taxon>
        <taxon>Candidatus Competibacteraceae</taxon>
        <taxon>Candidatus Competibacter</taxon>
    </lineage>
</organism>
<reference evidence="1" key="2">
    <citation type="submission" date="2014-03" db="EMBL/GenBank/DDBJ databases">
        <title>Candidatus Competibacter-lineage genomes retrieved from metagenomes reveal functional metabolic diversity.</title>
        <authorList>
            <person name="McIlroy S.J."/>
            <person name="Albertsen M."/>
            <person name="Andresen E.K."/>
            <person name="Saunders A.M."/>
            <person name="Kristiansen R."/>
            <person name="Stokholm-Bjerregaard M."/>
            <person name="Nielsen K.L."/>
            <person name="Nielsen P.H."/>
        </authorList>
    </citation>
    <scope>NUCLEOTIDE SEQUENCE</scope>
    <source>
        <strain evidence="1">Run_A_D11</strain>
    </source>
</reference>
<sequence length="89" mass="10022">MQKSRPYTLDLNSVDEVLAACWESGVTVLFASVKNPDTSRQTSFRIGINGIHGFVRSRLKRLAPDSEKGVRDQRIARCCKDLRISGSRR</sequence>
<dbReference type="EMBL" id="CBTJ020000108">
    <property type="protein sequence ID" value="CDI04390.1"/>
    <property type="molecule type" value="Genomic_DNA"/>
</dbReference>
<comment type="caution">
    <text evidence="1">The sequence shown here is derived from an EMBL/GenBank/DDBJ whole genome shotgun (WGS) entry which is preliminary data.</text>
</comment>